<keyword evidence="3" id="KW-1185">Reference proteome</keyword>
<dbReference type="NCBIfam" id="NF012204">
    <property type="entry name" value="adhes_FxxPxG"/>
    <property type="match status" value="1"/>
</dbReference>
<dbReference type="RefSeq" id="WP_116348012.1">
    <property type="nucleotide sequence ID" value="NZ_NFZW01000013.1"/>
</dbReference>
<comment type="caution">
    <text evidence="2">The sequence shown here is derived from an EMBL/GenBank/DDBJ whole genome shotgun (WGS) entry which is preliminary data.</text>
</comment>
<dbReference type="Gene3D" id="2.160.20.10">
    <property type="entry name" value="Single-stranded right-handed beta-helix, Pectin lyase-like"/>
    <property type="match status" value="1"/>
</dbReference>
<evidence type="ECO:0000259" key="1">
    <source>
        <dbReference type="Pfam" id="PF05860"/>
    </source>
</evidence>
<gene>
    <name evidence="2" type="ORF">CAL65_13310</name>
</gene>
<accession>A0A3E0WSW5</accession>
<proteinExistence type="predicted"/>
<organism evidence="2 3">
    <name type="scientific">Alkalilimnicola ehrlichii</name>
    <dbReference type="NCBI Taxonomy" id="351052"/>
    <lineage>
        <taxon>Bacteria</taxon>
        <taxon>Pseudomonadati</taxon>
        <taxon>Pseudomonadota</taxon>
        <taxon>Gammaproteobacteria</taxon>
        <taxon>Chromatiales</taxon>
        <taxon>Ectothiorhodospiraceae</taxon>
        <taxon>Alkalilimnicola</taxon>
    </lineage>
</organism>
<dbReference type="SUPFAM" id="SSF51126">
    <property type="entry name" value="Pectin lyase-like"/>
    <property type="match status" value="1"/>
</dbReference>
<dbReference type="Proteomes" id="UP000256763">
    <property type="component" value="Unassembled WGS sequence"/>
</dbReference>
<protein>
    <recommendedName>
        <fullName evidence="1">Filamentous haemagglutinin FhaB/tRNA nuclease CdiA-like TPS domain-containing protein</fullName>
    </recommendedName>
</protein>
<dbReference type="AlphaFoldDB" id="A0A3E0WSW5"/>
<dbReference type="Pfam" id="PF05860">
    <property type="entry name" value="TPS"/>
    <property type="match status" value="1"/>
</dbReference>
<name>A0A3E0WSW5_9GAMM</name>
<dbReference type="InterPro" id="IPR012334">
    <property type="entry name" value="Pectin_lyas_fold"/>
</dbReference>
<dbReference type="EMBL" id="NFZW01000013">
    <property type="protein sequence ID" value="RFA35085.1"/>
    <property type="molecule type" value="Genomic_DNA"/>
</dbReference>
<evidence type="ECO:0000313" key="2">
    <source>
        <dbReference type="EMBL" id="RFA35085.1"/>
    </source>
</evidence>
<dbReference type="InterPro" id="IPR008638">
    <property type="entry name" value="FhaB/CdiA-like_TPS"/>
</dbReference>
<evidence type="ECO:0000313" key="3">
    <source>
        <dbReference type="Proteomes" id="UP000256763"/>
    </source>
</evidence>
<sequence length="451" mass="47532">MNNKQIGSSQQRIHGRFHHTGGARFRLHPTKAAILSAIAATTAPVGVWAGPGQTELVTDGRTNTSVDQNGNRFRVETGTVRGSSGFNSFEAFRVAAGDTVDLHLPEHTLRLINLVHGSQSEIYGVVNSLKGGQIGGDVIFANPHGIVVGQSGVLNVGSLMLTTPSHDFMDQMLDRFQGGQVTDEAPFEQLLLGAAPLAEGAEVRVDGNINALGAIRLSSVDVRIAGQLHAATPETQGTLFEASVNTEGLEHADFAAVEEGSIVIGARHSITVDENAELHSVANSRGEQGDIRLVARAEQETPFGIADANARVSIAGSLKGRDIDVRAETRARVDMELPDVDEASLADLLGMGDSFLAELGEEAAELLLGDASDIWKSGAFVTADAEVDILNGASLEASGDVRLSAEATREINLVGQWNELEGIGLSVSAAYLGGDTRVQAHEAPASTRRRF</sequence>
<dbReference type="NCBIfam" id="TIGR01901">
    <property type="entry name" value="adhes_NPXG"/>
    <property type="match status" value="1"/>
</dbReference>
<reference evidence="3" key="1">
    <citation type="submission" date="2017-05" db="EMBL/GenBank/DDBJ databases">
        <authorList>
            <person name="Sharma S."/>
            <person name="Sidhu C."/>
            <person name="Pinnaka A.K."/>
        </authorList>
    </citation>
    <scope>NUCLEOTIDE SEQUENCE [LARGE SCALE GENOMIC DNA]</scope>
    <source>
        <strain evidence="3">AK93</strain>
    </source>
</reference>
<dbReference type="InterPro" id="IPR011050">
    <property type="entry name" value="Pectin_lyase_fold/virulence"/>
</dbReference>
<feature type="domain" description="Filamentous haemagglutinin FhaB/tRNA nuclease CdiA-like TPS" evidence="1">
    <location>
        <begin position="56"/>
        <end position="177"/>
    </location>
</feature>